<dbReference type="EMBL" id="SPQQ01000018">
    <property type="protein sequence ID" value="TGE35171.1"/>
    <property type="molecule type" value="Genomic_DNA"/>
</dbReference>
<comment type="catalytic activity">
    <reaction evidence="1">
        <text>ATP + protein L-histidine = ADP + protein N-phospho-L-histidine.</text>
        <dbReference type="EC" id="2.7.13.3"/>
    </reaction>
</comment>
<evidence type="ECO:0000313" key="11">
    <source>
        <dbReference type="EMBL" id="TGE35171.1"/>
    </source>
</evidence>
<name>A0A4Z0QWF9_9FIRM</name>
<dbReference type="GO" id="GO:0005524">
    <property type="term" value="F:ATP binding"/>
    <property type="evidence" value="ECO:0007669"/>
    <property type="project" value="UniProtKB-KW"/>
</dbReference>
<evidence type="ECO:0000256" key="5">
    <source>
        <dbReference type="ARBA" id="ARBA00022741"/>
    </source>
</evidence>
<dbReference type="InterPro" id="IPR005467">
    <property type="entry name" value="His_kinase_dom"/>
</dbReference>
<dbReference type="Proteomes" id="UP000298460">
    <property type="component" value="Unassembled WGS sequence"/>
</dbReference>
<dbReference type="SUPFAM" id="SSF47384">
    <property type="entry name" value="Homodimeric domain of signal transducing histidine kinase"/>
    <property type="match status" value="1"/>
</dbReference>
<keyword evidence="9" id="KW-0812">Transmembrane</keyword>
<dbReference type="OrthoDB" id="9784397at2"/>
<keyword evidence="9" id="KW-1133">Transmembrane helix</keyword>
<dbReference type="InterPro" id="IPR036097">
    <property type="entry name" value="HisK_dim/P_sf"/>
</dbReference>
<keyword evidence="6 11" id="KW-0418">Kinase</keyword>
<dbReference type="InterPro" id="IPR036890">
    <property type="entry name" value="HATPase_C_sf"/>
</dbReference>
<comment type="caution">
    <text evidence="11">The sequence shown here is derived from an EMBL/GenBank/DDBJ whole genome shotgun (WGS) entry which is preliminary data.</text>
</comment>
<keyword evidence="4" id="KW-0808">Transferase</keyword>
<dbReference type="Pfam" id="PF02518">
    <property type="entry name" value="HATPase_c"/>
    <property type="match status" value="1"/>
</dbReference>
<evidence type="ECO:0000256" key="9">
    <source>
        <dbReference type="SAM" id="Phobius"/>
    </source>
</evidence>
<dbReference type="InterPro" id="IPR004358">
    <property type="entry name" value="Sig_transdc_His_kin-like_C"/>
</dbReference>
<dbReference type="CDD" id="cd00075">
    <property type="entry name" value="HATPase"/>
    <property type="match status" value="1"/>
</dbReference>
<evidence type="ECO:0000256" key="2">
    <source>
        <dbReference type="ARBA" id="ARBA00012438"/>
    </source>
</evidence>
<evidence type="ECO:0000256" key="8">
    <source>
        <dbReference type="ARBA" id="ARBA00023012"/>
    </source>
</evidence>
<dbReference type="SMART" id="SM00387">
    <property type="entry name" value="HATPase_c"/>
    <property type="match status" value="1"/>
</dbReference>
<evidence type="ECO:0000256" key="1">
    <source>
        <dbReference type="ARBA" id="ARBA00000085"/>
    </source>
</evidence>
<dbReference type="PROSITE" id="PS50109">
    <property type="entry name" value="HIS_KIN"/>
    <property type="match status" value="1"/>
</dbReference>
<evidence type="ECO:0000259" key="10">
    <source>
        <dbReference type="PROSITE" id="PS50109"/>
    </source>
</evidence>
<gene>
    <name evidence="11" type="ORF">E4K67_26550</name>
</gene>
<dbReference type="AlphaFoldDB" id="A0A4Z0QWF9"/>
<dbReference type="InterPro" id="IPR003661">
    <property type="entry name" value="HisK_dim/P_dom"/>
</dbReference>
<dbReference type="SMART" id="SM00388">
    <property type="entry name" value="HisKA"/>
    <property type="match status" value="1"/>
</dbReference>
<feature type="transmembrane region" description="Helical" evidence="9">
    <location>
        <begin position="15"/>
        <end position="32"/>
    </location>
</feature>
<dbReference type="SUPFAM" id="SSF55785">
    <property type="entry name" value="PYP-like sensor domain (PAS domain)"/>
    <property type="match status" value="1"/>
</dbReference>
<feature type="transmembrane region" description="Helical" evidence="9">
    <location>
        <begin position="89"/>
        <end position="108"/>
    </location>
</feature>
<keyword evidence="12" id="KW-1185">Reference proteome</keyword>
<reference evidence="11 12" key="1">
    <citation type="submission" date="2019-03" db="EMBL/GenBank/DDBJ databases">
        <title>Draft Genome Sequence of Desulfosporosinus fructosivorans Strain 63.6F, Isolated from Marine Sediment in the Baltic Sea.</title>
        <authorList>
            <person name="Hausmann B."/>
            <person name="Vandieken V."/>
            <person name="Pjevac P."/>
            <person name="Schreck K."/>
            <person name="Herbold C.W."/>
            <person name="Loy A."/>
        </authorList>
    </citation>
    <scope>NUCLEOTIDE SEQUENCE [LARGE SCALE GENOMIC DNA]</scope>
    <source>
        <strain evidence="11 12">63.6F</strain>
    </source>
</reference>
<dbReference type="InterPro" id="IPR035965">
    <property type="entry name" value="PAS-like_dom_sf"/>
</dbReference>
<keyword evidence="7" id="KW-0067">ATP-binding</keyword>
<evidence type="ECO:0000256" key="4">
    <source>
        <dbReference type="ARBA" id="ARBA00022679"/>
    </source>
</evidence>
<dbReference type="EC" id="2.7.13.3" evidence="2"/>
<evidence type="ECO:0000256" key="3">
    <source>
        <dbReference type="ARBA" id="ARBA00022553"/>
    </source>
</evidence>
<dbReference type="GO" id="GO:0000155">
    <property type="term" value="F:phosphorelay sensor kinase activity"/>
    <property type="evidence" value="ECO:0007669"/>
    <property type="project" value="InterPro"/>
</dbReference>
<sequence length="475" mass="53494">MIALKLRLRSLHRQGVLLFSSLVLIIVIGLINTVPLPFFLRMVLIFPLIYITLCFDLWSSMWGKAWILSMTLLIVASLAYPNYPSVPLLLVHSLFLFLLFLLGMVFFYDKQQLKTQLRQDRHLTAMRLMLRRNIPAIHTVDYSCEAVIILDNSGVIIESNAQSSLLLSLGESCLTGQPISKFIGILHNYDPTHSPQSGEFKWETPEKIVKYIKFRRRPLLDDDIPSGMLLTLFDISELKRSLETNVEVAKFAIINEISAGLAHEIRNPLTTIKGFMQLITPEQWPESFRPYQQIILDEIQCIDKVLSKFVMSTSPSAPQMQQLNLIETIEATLQLIKPFELRQDITLNLDFPSPSVYVMGDHEQLLQALLSLLNNAIEASPKGGNVIIRLTEYESHARISVIDDGPGIPKSLHQRVLDPFFTTQEDGTGLGLTIAQQIILAHHGKLHFSESIPPGGTEAMIDLPSLSKFTNSLSA</sequence>
<dbReference type="PANTHER" id="PTHR43065:SF10">
    <property type="entry name" value="PEROXIDE STRESS-ACTIVATED HISTIDINE KINASE MAK3"/>
    <property type="match status" value="1"/>
</dbReference>
<dbReference type="Gene3D" id="1.10.287.130">
    <property type="match status" value="1"/>
</dbReference>
<protein>
    <recommendedName>
        <fullName evidence="2">histidine kinase</fullName>
        <ecNumber evidence="2">2.7.13.3</ecNumber>
    </recommendedName>
</protein>
<keyword evidence="3" id="KW-0597">Phosphoprotein</keyword>
<keyword evidence="9" id="KW-0472">Membrane</keyword>
<dbReference type="Pfam" id="PF00512">
    <property type="entry name" value="HisKA"/>
    <property type="match status" value="1"/>
</dbReference>
<dbReference type="CDD" id="cd00082">
    <property type="entry name" value="HisKA"/>
    <property type="match status" value="1"/>
</dbReference>
<accession>A0A4Z0QWF9</accession>
<proteinExistence type="predicted"/>
<dbReference type="InterPro" id="IPR003594">
    <property type="entry name" value="HATPase_dom"/>
</dbReference>
<keyword evidence="5" id="KW-0547">Nucleotide-binding</keyword>
<evidence type="ECO:0000256" key="6">
    <source>
        <dbReference type="ARBA" id="ARBA00022777"/>
    </source>
</evidence>
<organism evidence="11 12">
    <name type="scientific">Desulfosporosinus fructosivorans</name>
    <dbReference type="NCBI Taxonomy" id="2018669"/>
    <lineage>
        <taxon>Bacteria</taxon>
        <taxon>Bacillati</taxon>
        <taxon>Bacillota</taxon>
        <taxon>Clostridia</taxon>
        <taxon>Eubacteriales</taxon>
        <taxon>Desulfitobacteriaceae</taxon>
        <taxon>Desulfosporosinus</taxon>
    </lineage>
</organism>
<dbReference type="PANTHER" id="PTHR43065">
    <property type="entry name" value="SENSOR HISTIDINE KINASE"/>
    <property type="match status" value="1"/>
</dbReference>
<evidence type="ECO:0000313" key="12">
    <source>
        <dbReference type="Proteomes" id="UP000298460"/>
    </source>
</evidence>
<dbReference type="PRINTS" id="PR00344">
    <property type="entry name" value="BCTRLSENSOR"/>
</dbReference>
<dbReference type="Gene3D" id="3.30.565.10">
    <property type="entry name" value="Histidine kinase-like ATPase, C-terminal domain"/>
    <property type="match status" value="1"/>
</dbReference>
<dbReference type="SUPFAM" id="SSF55874">
    <property type="entry name" value="ATPase domain of HSP90 chaperone/DNA topoisomerase II/histidine kinase"/>
    <property type="match status" value="1"/>
</dbReference>
<evidence type="ECO:0000256" key="7">
    <source>
        <dbReference type="ARBA" id="ARBA00022840"/>
    </source>
</evidence>
<feature type="transmembrane region" description="Helical" evidence="9">
    <location>
        <begin position="65"/>
        <end position="83"/>
    </location>
</feature>
<keyword evidence="8" id="KW-0902">Two-component regulatory system</keyword>
<feature type="domain" description="Histidine kinase" evidence="10">
    <location>
        <begin position="260"/>
        <end position="467"/>
    </location>
</feature>